<keyword evidence="7" id="KW-1185">Reference proteome</keyword>
<accession>A0AAW1UL10</accession>
<dbReference type="InterPro" id="IPR022776">
    <property type="entry name" value="TRM13/UPF0224_CHHC_Znf_dom"/>
</dbReference>
<feature type="domain" description="CHHC U11-48K-type" evidence="5">
    <location>
        <begin position="46"/>
        <end position="73"/>
    </location>
</feature>
<evidence type="ECO:0000313" key="6">
    <source>
        <dbReference type="EMBL" id="KAK9881193.1"/>
    </source>
</evidence>
<evidence type="ECO:0000256" key="4">
    <source>
        <dbReference type="SAM" id="MobiDB-lite"/>
    </source>
</evidence>
<gene>
    <name evidence="6" type="ORF">WA026_014541</name>
</gene>
<dbReference type="GO" id="GO:0008270">
    <property type="term" value="F:zinc ion binding"/>
    <property type="evidence" value="ECO:0007669"/>
    <property type="project" value="UniProtKB-KW"/>
</dbReference>
<evidence type="ECO:0000259" key="5">
    <source>
        <dbReference type="PROSITE" id="PS51800"/>
    </source>
</evidence>
<feature type="compositionally biased region" description="Basic residues" evidence="4">
    <location>
        <begin position="393"/>
        <end position="406"/>
    </location>
</feature>
<comment type="caution">
    <text evidence="6">The sequence shown here is derived from an EMBL/GenBank/DDBJ whole genome shotgun (WGS) entry which is preliminary data.</text>
</comment>
<protein>
    <recommendedName>
        <fullName evidence="5">CHHC U11-48K-type domain-containing protein</fullName>
    </recommendedName>
</protein>
<dbReference type="Pfam" id="PF05253">
    <property type="entry name" value="zf-U11-48K"/>
    <property type="match status" value="1"/>
</dbReference>
<dbReference type="EMBL" id="JARQZJ010000067">
    <property type="protein sequence ID" value="KAK9881193.1"/>
    <property type="molecule type" value="Genomic_DNA"/>
</dbReference>
<keyword evidence="3" id="KW-0862">Zinc</keyword>
<evidence type="ECO:0000256" key="1">
    <source>
        <dbReference type="ARBA" id="ARBA00022723"/>
    </source>
</evidence>
<organism evidence="6 7">
    <name type="scientific">Henosepilachna vigintioctopunctata</name>
    <dbReference type="NCBI Taxonomy" id="420089"/>
    <lineage>
        <taxon>Eukaryota</taxon>
        <taxon>Metazoa</taxon>
        <taxon>Ecdysozoa</taxon>
        <taxon>Arthropoda</taxon>
        <taxon>Hexapoda</taxon>
        <taxon>Insecta</taxon>
        <taxon>Pterygota</taxon>
        <taxon>Neoptera</taxon>
        <taxon>Endopterygota</taxon>
        <taxon>Coleoptera</taxon>
        <taxon>Polyphaga</taxon>
        <taxon>Cucujiformia</taxon>
        <taxon>Coccinelloidea</taxon>
        <taxon>Coccinellidae</taxon>
        <taxon>Epilachninae</taxon>
        <taxon>Epilachnini</taxon>
        <taxon>Henosepilachna</taxon>
    </lineage>
</organism>
<feature type="region of interest" description="Disordered" evidence="4">
    <location>
        <begin position="351"/>
        <end position="429"/>
    </location>
</feature>
<dbReference type="AlphaFoldDB" id="A0AAW1UL10"/>
<feature type="compositionally biased region" description="Low complexity" evidence="4">
    <location>
        <begin position="266"/>
        <end position="280"/>
    </location>
</feature>
<feature type="compositionally biased region" description="Basic and acidic residues" evidence="4">
    <location>
        <begin position="256"/>
        <end position="265"/>
    </location>
</feature>
<proteinExistence type="predicted"/>
<feature type="compositionally biased region" description="Basic and acidic residues" evidence="4">
    <location>
        <begin position="407"/>
        <end position="429"/>
    </location>
</feature>
<name>A0AAW1UL10_9CUCU</name>
<feature type="compositionally biased region" description="Basic and acidic residues" evidence="4">
    <location>
        <begin position="351"/>
        <end position="362"/>
    </location>
</feature>
<sequence length="429" mass="51449">MDFNIEIRKKQLENLDQFISSSRNKLQSLLEQFGWTEEKIVEDRQYVTCPYNDAHKLLTDKIDDHIEKCKLKSAGYDLNEEFLSEPYPIVEDRKIKIDALKKIEVLSHAITQTPYFQTAWNGQDAEPQTYSRLITTFSRDERLALYNYCVSNTKGPQVVPEFDTSFGPEREKNASFTEEALMSFERDIKRRSVKYKPIHTNHKNYKEILKEVINSQMHQYRDWLIEKNHCKGPHTPEYHYDKEYYQNKNKTEDLEKALEVSERPHSSISRISNHSSSSRSTVKRRERYKEYSPHGSRNNSKERRRSHHKEDNSNIKSDKLIKYEHNDEDSRGSNMSKFSITHKSEHAFDEGDFLGDHSRDSSVHSSYKHKDRNETHTRYNRKRRSRSYSNDRQRKKYHKRRSRSRRRSVEYRYGRDNPSKHRSSRYETR</sequence>
<reference evidence="6 7" key="1">
    <citation type="submission" date="2023-03" db="EMBL/GenBank/DDBJ databases">
        <title>Genome insight into feeding habits of ladybird beetles.</title>
        <authorList>
            <person name="Li H.-S."/>
            <person name="Huang Y.-H."/>
            <person name="Pang H."/>
        </authorList>
    </citation>
    <scope>NUCLEOTIDE SEQUENCE [LARGE SCALE GENOMIC DNA]</scope>
    <source>
        <strain evidence="6">SYSU_2023b</strain>
        <tissue evidence="6">Whole body</tissue>
    </source>
</reference>
<dbReference type="PROSITE" id="PS51800">
    <property type="entry name" value="ZF_CHHC_U11_48K"/>
    <property type="match status" value="1"/>
</dbReference>
<evidence type="ECO:0000256" key="3">
    <source>
        <dbReference type="ARBA" id="ARBA00022833"/>
    </source>
</evidence>
<feature type="compositionally biased region" description="Basic and acidic residues" evidence="4">
    <location>
        <begin position="308"/>
        <end position="331"/>
    </location>
</feature>
<evidence type="ECO:0000313" key="7">
    <source>
        <dbReference type="Proteomes" id="UP001431783"/>
    </source>
</evidence>
<keyword evidence="2" id="KW-0863">Zinc-finger</keyword>
<dbReference type="Proteomes" id="UP001431783">
    <property type="component" value="Unassembled WGS sequence"/>
</dbReference>
<keyword evidence="1" id="KW-0479">Metal-binding</keyword>
<feature type="region of interest" description="Disordered" evidence="4">
    <location>
        <begin position="256"/>
        <end position="336"/>
    </location>
</feature>
<evidence type="ECO:0000256" key="2">
    <source>
        <dbReference type="ARBA" id="ARBA00022771"/>
    </source>
</evidence>